<dbReference type="Proteomes" id="UP000095759">
    <property type="component" value="Unassembled WGS sequence"/>
</dbReference>
<evidence type="ECO:0000259" key="9">
    <source>
        <dbReference type="Pfam" id="PF18967"/>
    </source>
</evidence>
<evidence type="ECO:0000256" key="8">
    <source>
        <dbReference type="SAM" id="Phobius"/>
    </source>
</evidence>
<evidence type="ECO:0000256" key="2">
    <source>
        <dbReference type="ARBA" id="ARBA00022475"/>
    </source>
</evidence>
<feature type="transmembrane region" description="Helical" evidence="8">
    <location>
        <begin position="131"/>
        <end position="152"/>
    </location>
</feature>
<feature type="transmembrane region" description="Helical" evidence="8">
    <location>
        <begin position="46"/>
        <end position="70"/>
    </location>
</feature>
<proteinExistence type="predicted"/>
<evidence type="ECO:0000256" key="7">
    <source>
        <dbReference type="ARBA" id="ARBA00023136"/>
    </source>
</evidence>
<feature type="domain" description="Pycsar effector protein" evidence="9">
    <location>
        <begin position="2"/>
        <end position="151"/>
    </location>
</feature>
<dbReference type="OrthoDB" id="4320081at2"/>
<evidence type="ECO:0000256" key="6">
    <source>
        <dbReference type="ARBA" id="ARBA00023118"/>
    </source>
</evidence>
<dbReference type="GO" id="GO:0051607">
    <property type="term" value="P:defense response to virus"/>
    <property type="evidence" value="ECO:0007669"/>
    <property type="project" value="UniProtKB-KW"/>
</dbReference>
<protein>
    <recommendedName>
        <fullName evidence="9">Pycsar effector protein domain-containing protein</fullName>
    </recommendedName>
</protein>
<evidence type="ECO:0000256" key="3">
    <source>
        <dbReference type="ARBA" id="ARBA00022692"/>
    </source>
</evidence>
<evidence type="ECO:0000313" key="11">
    <source>
        <dbReference type="Proteomes" id="UP000095759"/>
    </source>
</evidence>
<keyword evidence="2" id="KW-1003">Cell membrane</keyword>
<feature type="transmembrane region" description="Helical" evidence="8">
    <location>
        <begin position="16"/>
        <end position="34"/>
    </location>
</feature>
<keyword evidence="5 8" id="KW-1133">Transmembrane helix</keyword>
<keyword evidence="3 8" id="KW-0812">Transmembrane</keyword>
<reference evidence="10 11" key="1">
    <citation type="submission" date="2016-08" db="EMBL/GenBank/DDBJ databases">
        <title>Complete genome sequence of Streptomyces agglomeratus strain 6-3-2, a novel anti-MRSA actinomycete isolated from Wuli of Tebit, China.</title>
        <authorList>
            <person name="Chen X."/>
        </authorList>
    </citation>
    <scope>NUCLEOTIDE SEQUENCE [LARGE SCALE GENOMIC DNA]</scope>
    <source>
        <strain evidence="10 11">6-3-2</strain>
    </source>
</reference>
<dbReference type="GO" id="GO:0000166">
    <property type="term" value="F:nucleotide binding"/>
    <property type="evidence" value="ECO:0007669"/>
    <property type="project" value="UniProtKB-KW"/>
</dbReference>
<keyword evidence="6" id="KW-0051">Antiviral defense</keyword>
<dbReference type="InterPro" id="IPR043760">
    <property type="entry name" value="PycTM_dom"/>
</dbReference>
<comment type="caution">
    <text evidence="10">The sequence shown here is derived from an EMBL/GenBank/DDBJ whole genome shotgun (WGS) entry which is preliminary data.</text>
</comment>
<evidence type="ECO:0000256" key="4">
    <source>
        <dbReference type="ARBA" id="ARBA00022741"/>
    </source>
</evidence>
<sequence length="154" mass="15506">MLAELRVEIGRADTKASVLIGAIGVCAGALLSGAREVTPAGGPGWTLGGLGGVGGLAWALAVGFLLFATVPRYRASPWRTGLPLTYFLDIRRAARSGALTDALRGTEDDELAGLVIALGDASAIVAAKHRWIRVGLGCFALGAGVLVAAVLAGG</sequence>
<accession>A0A1E5P8J0</accession>
<evidence type="ECO:0000256" key="1">
    <source>
        <dbReference type="ARBA" id="ARBA00004236"/>
    </source>
</evidence>
<dbReference type="Pfam" id="PF18967">
    <property type="entry name" value="PycTM"/>
    <property type="match status" value="1"/>
</dbReference>
<evidence type="ECO:0000256" key="5">
    <source>
        <dbReference type="ARBA" id="ARBA00022989"/>
    </source>
</evidence>
<keyword evidence="11" id="KW-1185">Reference proteome</keyword>
<keyword evidence="4" id="KW-0547">Nucleotide-binding</keyword>
<keyword evidence="7 8" id="KW-0472">Membrane</keyword>
<dbReference type="GO" id="GO:0005886">
    <property type="term" value="C:plasma membrane"/>
    <property type="evidence" value="ECO:0007669"/>
    <property type="project" value="UniProtKB-SubCell"/>
</dbReference>
<comment type="subcellular location">
    <subcellularLocation>
        <location evidence="1">Cell membrane</location>
    </subcellularLocation>
</comment>
<organism evidence="10 11">
    <name type="scientific">Streptomyces agglomeratus</name>
    <dbReference type="NCBI Taxonomy" id="285458"/>
    <lineage>
        <taxon>Bacteria</taxon>
        <taxon>Bacillati</taxon>
        <taxon>Actinomycetota</taxon>
        <taxon>Actinomycetes</taxon>
        <taxon>Kitasatosporales</taxon>
        <taxon>Streptomycetaceae</taxon>
        <taxon>Streptomyces</taxon>
    </lineage>
</organism>
<dbReference type="AlphaFoldDB" id="A0A1E5P8J0"/>
<gene>
    <name evidence="10" type="ORF">AS594_16025</name>
</gene>
<name>A0A1E5P8J0_9ACTN</name>
<dbReference type="EMBL" id="MEHJ01000001">
    <property type="protein sequence ID" value="OEJ25777.1"/>
    <property type="molecule type" value="Genomic_DNA"/>
</dbReference>
<evidence type="ECO:0000313" key="10">
    <source>
        <dbReference type="EMBL" id="OEJ25777.1"/>
    </source>
</evidence>